<evidence type="ECO:0000313" key="3">
    <source>
        <dbReference type="Proteomes" id="UP000444721"/>
    </source>
</evidence>
<organism evidence="2 3">
    <name type="scientific">Naegleria fowleri</name>
    <name type="common">Brain eating amoeba</name>
    <dbReference type="NCBI Taxonomy" id="5763"/>
    <lineage>
        <taxon>Eukaryota</taxon>
        <taxon>Discoba</taxon>
        <taxon>Heterolobosea</taxon>
        <taxon>Tetramitia</taxon>
        <taxon>Eutetramitia</taxon>
        <taxon>Vahlkampfiidae</taxon>
        <taxon>Naegleria</taxon>
    </lineage>
</organism>
<keyword evidence="3" id="KW-1185">Reference proteome</keyword>
<reference evidence="2 3" key="1">
    <citation type="journal article" date="2019" name="Sci. Rep.">
        <title>Nanopore sequencing improves the draft genome of the human pathogenic amoeba Naegleria fowleri.</title>
        <authorList>
            <person name="Liechti N."/>
            <person name="Schurch N."/>
            <person name="Bruggmann R."/>
            <person name="Wittwer M."/>
        </authorList>
    </citation>
    <scope>NUCLEOTIDE SEQUENCE [LARGE SCALE GENOMIC DNA]</scope>
    <source>
        <strain evidence="2 3">ATCC 30894</strain>
    </source>
</reference>
<name>A0A6A5BV43_NAEFO</name>
<dbReference type="VEuPathDB" id="AmoebaDB:FDP41_003602"/>
<dbReference type="VEuPathDB" id="AmoebaDB:NfTy_070200"/>
<sequence>MSHHHHNHINNNYMNTNGSTMTTYTQPTTQLLLPSSHHHSQPLHWAQPTPSFTHQANNISGNAVGSNQYVFYSSSPMTVNHNPTRDSHNLLMKSSANGSSPNMSASSSPCLSDPMRHQEQGRTNNNSSSSASSSTPQRRRTLSSFSSGSSHNKSKSSLGLVFYEHNGIHKRAKKKDVMLPFEKVFTCKDKKNGMAMMMATGSMSPSQTPSCEDPHSVVFMNCSSPTTPSSCSSPNSSPTRLSSAIQNIQQCHSPTIIQQARHQYQQFPQSEINHSMTRIIHSQTTTSPSVHHNVECSVSPTMKTQQPSSLLQRQAVVNVEQPPHLAGSPQIGGSANTSSISVVAKEYHLPSTSTSGGAVSRPYTSCKLTSKPLTTFARSGRTSISIHELLN</sequence>
<proteinExistence type="predicted"/>
<protein>
    <submittedName>
        <fullName evidence="2">Uncharacterized protein</fullName>
    </submittedName>
</protein>
<feature type="compositionally biased region" description="Low complexity" evidence="1">
    <location>
        <begin position="143"/>
        <end position="155"/>
    </location>
</feature>
<feature type="compositionally biased region" description="Polar residues" evidence="1">
    <location>
        <begin position="48"/>
        <end position="60"/>
    </location>
</feature>
<accession>A0A6A5BV43</accession>
<dbReference type="VEuPathDB" id="AmoebaDB:NF0118170"/>
<evidence type="ECO:0000256" key="1">
    <source>
        <dbReference type="SAM" id="MobiDB-lite"/>
    </source>
</evidence>
<evidence type="ECO:0000313" key="2">
    <source>
        <dbReference type="EMBL" id="KAF0977610.1"/>
    </source>
</evidence>
<feature type="compositionally biased region" description="Low complexity" evidence="1">
    <location>
        <begin position="9"/>
        <end position="35"/>
    </location>
</feature>
<feature type="compositionally biased region" description="Low complexity" evidence="1">
    <location>
        <begin position="124"/>
        <end position="134"/>
    </location>
</feature>
<dbReference type="RefSeq" id="XP_044562323.1">
    <property type="nucleotide sequence ID" value="XM_044706925.1"/>
</dbReference>
<feature type="compositionally biased region" description="Low complexity" evidence="1">
    <location>
        <begin position="94"/>
        <end position="109"/>
    </location>
</feature>
<comment type="caution">
    <text evidence="2">The sequence shown here is derived from an EMBL/GenBank/DDBJ whole genome shotgun (WGS) entry which is preliminary data.</text>
</comment>
<dbReference type="OrthoDB" id="10658565at2759"/>
<feature type="region of interest" description="Disordered" evidence="1">
    <location>
        <begin position="1"/>
        <end position="60"/>
    </location>
</feature>
<dbReference type="GeneID" id="68110820"/>
<dbReference type="Proteomes" id="UP000444721">
    <property type="component" value="Unassembled WGS sequence"/>
</dbReference>
<dbReference type="EMBL" id="VFQX01000034">
    <property type="protein sequence ID" value="KAF0977610.1"/>
    <property type="molecule type" value="Genomic_DNA"/>
</dbReference>
<gene>
    <name evidence="2" type="ORF">FDP41_003602</name>
</gene>
<dbReference type="AlphaFoldDB" id="A0A6A5BV43"/>
<feature type="region of interest" description="Disordered" evidence="1">
    <location>
        <begin position="80"/>
        <end position="155"/>
    </location>
</feature>